<organism evidence="2 3">
    <name type="scientific">Phialemonium thermophilum</name>
    <dbReference type="NCBI Taxonomy" id="223376"/>
    <lineage>
        <taxon>Eukaryota</taxon>
        <taxon>Fungi</taxon>
        <taxon>Dikarya</taxon>
        <taxon>Ascomycota</taxon>
        <taxon>Pezizomycotina</taxon>
        <taxon>Sordariomycetes</taxon>
        <taxon>Sordariomycetidae</taxon>
        <taxon>Cephalothecales</taxon>
        <taxon>Cephalothecaceae</taxon>
        <taxon>Phialemonium</taxon>
    </lineage>
</organism>
<accession>A0ABR3V4D9</accession>
<name>A0ABR3V4D9_9PEZI</name>
<keyword evidence="3" id="KW-1185">Reference proteome</keyword>
<evidence type="ECO:0000256" key="1">
    <source>
        <dbReference type="SAM" id="MobiDB-lite"/>
    </source>
</evidence>
<reference evidence="2 3" key="1">
    <citation type="journal article" date="2024" name="Commun. Biol.">
        <title>Comparative genomic analysis of thermophilic fungi reveals convergent evolutionary adaptations and gene losses.</title>
        <authorList>
            <person name="Steindorff A.S."/>
            <person name="Aguilar-Pontes M.V."/>
            <person name="Robinson A.J."/>
            <person name="Andreopoulos B."/>
            <person name="LaButti K."/>
            <person name="Kuo A."/>
            <person name="Mondo S."/>
            <person name="Riley R."/>
            <person name="Otillar R."/>
            <person name="Haridas S."/>
            <person name="Lipzen A."/>
            <person name="Grimwood J."/>
            <person name="Schmutz J."/>
            <person name="Clum A."/>
            <person name="Reid I.D."/>
            <person name="Moisan M.C."/>
            <person name="Butler G."/>
            <person name="Nguyen T.T.M."/>
            <person name="Dewar K."/>
            <person name="Conant G."/>
            <person name="Drula E."/>
            <person name="Henrissat B."/>
            <person name="Hansel C."/>
            <person name="Singer S."/>
            <person name="Hutchinson M.I."/>
            <person name="de Vries R.P."/>
            <person name="Natvig D.O."/>
            <person name="Powell A.J."/>
            <person name="Tsang A."/>
            <person name="Grigoriev I.V."/>
        </authorList>
    </citation>
    <scope>NUCLEOTIDE SEQUENCE [LARGE SCALE GENOMIC DNA]</scope>
    <source>
        <strain evidence="2 3">ATCC 24622</strain>
    </source>
</reference>
<sequence length="106" mass="11643">MQAGSPVKESSFLHRETSAEELEEGSSGGCGCRFGTCRRWQPGGYSHPPIKGSRYTSVMWLLVDVPLLAFCFWVPRLSESGKLLNSSFSCLRYGSSPSRISRCASC</sequence>
<protein>
    <submittedName>
        <fullName evidence="2">Uncharacterized protein</fullName>
    </submittedName>
</protein>
<gene>
    <name evidence="2" type="ORF">VTK73DRAFT_5002</name>
</gene>
<feature type="region of interest" description="Disordered" evidence="1">
    <location>
        <begin position="1"/>
        <end position="28"/>
    </location>
</feature>
<comment type="caution">
    <text evidence="2">The sequence shown here is derived from an EMBL/GenBank/DDBJ whole genome shotgun (WGS) entry which is preliminary data.</text>
</comment>
<dbReference type="Proteomes" id="UP001586593">
    <property type="component" value="Unassembled WGS sequence"/>
</dbReference>
<proteinExistence type="predicted"/>
<evidence type="ECO:0000313" key="2">
    <source>
        <dbReference type="EMBL" id="KAL1836637.1"/>
    </source>
</evidence>
<evidence type="ECO:0000313" key="3">
    <source>
        <dbReference type="Proteomes" id="UP001586593"/>
    </source>
</evidence>
<dbReference type="EMBL" id="JAZHXJ010002800">
    <property type="protein sequence ID" value="KAL1836637.1"/>
    <property type="molecule type" value="Genomic_DNA"/>
</dbReference>